<feature type="transmembrane region" description="Helical" evidence="1">
    <location>
        <begin position="71"/>
        <end position="92"/>
    </location>
</feature>
<name>A0A410X229_9BACL</name>
<reference evidence="2 3" key="1">
    <citation type="submission" date="2018-01" db="EMBL/GenBank/DDBJ databases">
        <title>The whole genome sequencing and assembly of Paenibacillus chitinolyticus KCCM 41400 strain.</title>
        <authorList>
            <person name="Kim J.-Y."/>
            <person name="Park M.-K."/>
            <person name="Lee Y.-J."/>
            <person name="Yi H."/>
            <person name="Bahn Y.-S."/>
            <person name="Kim J.F."/>
            <person name="Lee D.-W."/>
        </authorList>
    </citation>
    <scope>NUCLEOTIDE SEQUENCE [LARGE SCALE GENOMIC DNA]</scope>
    <source>
        <strain evidence="2 3">KCCM 41400</strain>
    </source>
</reference>
<keyword evidence="1" id="KW-0812">Transmembrane</keyword>
<protein>
    <recommendedName>
        <fullName evidence="4">Transmembrane protein</fullName>
    </recommendedName>
</protein>
<evidence type="ECO:0000256" key="1">
    <source>
        <dbReference type="SAM" id="Phobius"/>
    </source>
</evidence>
<evidence type="ECO:0000313" key="2">
    <source>
        <dbReference type="EMBL" id="QAV20657.1"/>
    </source>
</evidence>
<proteinExistence type="predicted"/>
<dbReference type="Proteomes" id="UP000288943">
    <property type="component" value="Chromosome"/>
</dbReference>
<evidence type="ECO:0000313" key="3">
    <source>
        <dbReference type="Proteomes" id="UP000288943"/>
    </source>
</evidence>
<keyword evidence="1" id="KW-0472">Membrane</keyword>
<sequence length="121" mass="13867">MLRGGADSAFTRRDFSVRETFCRSVRLSSWVLEDVAFLAVFSFAESVEWLSLIFPFHALRYLSAFGPLRPWFFTFHYLLFFASLLLFVSPAFRFNFPSPLTHLVFRSVLSFAAASPSTSAF</sequence>
<accession>A0A410X229</accession>
<dbReference type="EMBL" id="CP026520">
    <property type="protein sequence ID" value="QAV20657.1"/>
    <property type="molecule type" value="Genomic_DNA"/>
</dbReference>
<organism evidence="2 3">
    <name type="scientific">Paenibacillus chitinolyticus</name>
    <dbReference type="NCBI Taxonomy" id="79263"/>
    <lineage>
        <taxon>Bacteria</taxon>
        <taxon>Bacillati</taxon>
        <taxon>Bacillota</taxon>
        <taxon>Bacilli</taxon>
        <taxon>Bacillales</taxon>
        <taxon>Paenibacillaceae</taxon>
        <taxon>Paenibacillus</taxon>
    </lineage>
</organism>
<feature type="transmembrane region" description="Helical" evidence="1">
    <location>
        <begin position="35"/>
        <end position="59"/>
    </location>
</feature>
<dbReference type="AlphaFoldDB" id="A0A410X229"/>
<keyword evidence="1" id="KW-1133">Transmembrane helix</keyword>
<gene>
    <name evidence="2" type="ORF">PC41400_24430</name>
</gene>
<dbReference type="KEGG" id="pchi:PC41400_24430"/>
<evidence type="ECO:0008006" key="4">
    <source>
        <dbReference type="Google" id="ProtNLM"/>
    </source>
</evidence>